<dbReference type="OMA" id="VCTCELL"/>
<evidence type="ECO:0000256" key="6">
    <source>
        <dbReference type="ARBA" id="ARBA00023163"/>
    </source>
</evidence>
<evidence type="ECO:0000256" key="2">
    <source>
        <dbReference type="ARBA" id="ARBA00009448"/>
    </source>
</evidence>
<protein>
    <recommendedName>
        <fullName evidence="10">General transcription factor IIH subunit 1</fullName>
    </recommendedName>
</protein>
<dbReference type="CDD" id="cd13229">
    <property type="entry name" value="PH_TFIIH"/>
    <property type="match status" value="1"/>
</dbReference>
<feature type="region of interest" description="Disordered" evidence="11">
    <location>
        <begin position="349"/>
        <end position="378"/>
    </location>
</feature>
<keyword evidence="7" id="KW-0234">DNA repair</keyword>
<dbReference type="GO" id="GO:0006351">
    <property type="term" value="P:DNA-templated transcription"/>
    <property type="evidence" value="ECO:0007669"/>
    <property type="project" value="InterPro"/>
</dbReference>
<dbReference type="SMART" id="SM00751">
    <property type="entry name" value="BSD"/>
    <property type="match status" value="2"/>
</dbReference>
<comment type="similarity">
    <text evidence="2">Belongs to the TFB1 family.</text>
</comment>
<evidence type="ECO:0000259" key="12">
    <source>
        <dbReference type="PROSITE" id="PS50858"/>
    </source>
</evidence>
<dbReference type="STRING" id="7266.A0A3B0J1F4"/>
<dbReference type="Gene3D" id="2.30.29.30">
    <property type="entry name" value="Pleckstrin-homology domain (PH domain)/Phosphotyrosine-binding domain (PTB)"/>
    <property type="match status" value="1"/>
</dbReference>
<dbReference type="GO" id="GO:0000439">
    <property type="term" value="C:transcription factor TFIIH core complex"/>
    <property type="evidence" value="ECO:0007669"/>
    <property type="project" value="InterPro"/>
</dbReference>
<evidence type="ECO:0000256" key="5">
    <source>
        <dbReference type="ARBA" id="ARBA00023015"/>
    </source>
</evidence>
<evidence type="ECO:0000256" key="10">
    <source>
        <dbReference type="ARBA" id="ARBA00070129"/>
    </source>
</evidence>
<dbReference type="Gene3D" id="6.10.140.1200">
    <property type="match status" value="1"/>
</dbReference>
<accession>A0A3B0J1F4</accession>
<evidence type="ECO:0000256" key="11">
    <source>
        <dbReference type="SAM" id="MobiDB-lite"/>
    </source>
</evidence>
<feature type="compositionally biased region" description="Low complexity" evidence="11">
    <location>
        <begin position="349"/>
        <end position="363"/>
    </location>
</feature>
<keyword evidence="6" id="KW-0804">Transcription</keyword>
<sequence>MTTSSEDVLLQMGEVRYKKGDGTLYVMNERLAWMAEHRDTVTVSHRYADIKTQKISPEGKPKVQLQVVLHDGNTSTFHFVNRQGMPAMLADRDKVKELLQQLLPNFKRKVDKDLEDKNRVLMENPNLLQLYKDLVITKVLTSDEFWSTHAKDHALKKMGKSQEIGVSGAFLADIKPQTDGCNGLKYNLTSDVIHCIFKTYPAVKRKHMENVPNKMPESEFWTKFFQSHYFHRDRLTAGTKDIFTECGKIDDQALKAAVQKGAGDPLLDLKKFEDVPLEEGFGSVAGDRNVVNSGNIVHQNMIKRFNQHSIMVLKTCANVNFAPSTMTNGANKATGPVSQSAYTNGFNGKASSTATATATSGKSQPTDAPMESDEPNAKKQRLIEKIHYEDLGDPMTEVNDESSNGDVGQPKQFELSKVERYLNGPVQHGMYENHSEKFSLEDVQDKLVRNSESWLNRSVQRGVICPKAAVNALGELSPGGTLMRGFQEQSAGQLVPSDFQRELRHLYLSLSELLKHFWNCFPPTTEELEAKLQRMHDTLQRFKMAKLVPFENRAMHELSPLRSSLTQHMNQLLGTANSKFVTWKERKLRNNR</sequence>
<comment type="function">
    <text evidence="9">Component of the general transcription and DNA repair factor IIH (TFIIH) core complex, which is involved in general and transcription-coupled nucleotide excision repair (NER) of damaged DNA and, when complexed to CAK, in RNA transcription by RNA polymerase II. In NER, TFIIH acts by opening DNA around the lesion to allow the excision of the damaged oligonucleotide and its replacement by a new DNA fragment. In transcription, TFIIH has an essential role in transcription initiation. When the pre-initiation complex (PIC) has been established, TFIIH is required for promoter opening and promoter escape. Phosphorylation of the C-terminal tail (CTD) of the largest subunit of RNA polymerase II by the kinase module CAK controls the initiation of transcription.</text>
</comment>
<reference evidence="14" key="1">
    <citation type="submission" date="2018-01" db="EMBL/GenBank/DDBJ databases">
        <authorList>
            <person name="Alioto T."/>
            <person name="Alioto T."/>
        </authorList>
    </citation>
    <scope>NUCLEOTIDE SEQUENCE [LARGE SCALE GENOMIC DNA]</scope>
</reference>
<keyword evidence="8" id="KW-0539">Nucleus</keyword>
<evidence type="ECO:0000256" key="1">
    <source>
        <dbReference type="ARBA" id="ARBA00004123"/>
    </source>
</evidence>
<evidence type="ECO:0000256" key="4">
    <source>
        <dbReference type="ARBA" id="ARBA00022763"/>
    </source>
</evidence>
<evidence type="ECO:0000313" key="13">
    <source>
        <dbReference type="EMBL" id="SPP74735.1"/>
    </source>
</evidence>
<dbReference type="OrthoDB" id="360521at2759"/>
<feature type="domain" description="BSD" evidence="12">
    <location>
        <begin position="180"/>
        <end position="232"/>
    </location>
</feature>
<dbReference type="PANTHER" id="PTHR12856">
    <property type="entry name" value="TRANSCRIPTION INITIATION FACTOR IIH-RELATED"/>
    <property type="match status" value="1"/>
</dbReference>
<evidence type="ECO:0000256" key="3">
    <source>
        <dbReference type="ARBA" id="ARBA00022737"/>
    </source>
</evidence>
<dbReference type="SUPFAM" id="SSF50729">
    <property type="entry name" value="PH domain-like"/>
    <property type="match status" value="1"/>
</dbReference>
<keyword evidence="14" id="KW-1185">Reference proteome</keyword>
<organism evidence="13 14">
    <name type="scientific">Drosophila guanche</name>
    <name type="common">Fruit fly</name>
    <dbReference type="NCBI Taxonomy" id="7266"/>
    <lineage>
        <taxon>Eukaryota</taxon>
        <taxon>Metazoa</taxon>
        <taxon>Ecdysozoa</taxon>
        <taxon>Arthropoda</taxon>
        <taxon>Hexapoda</taxon>
        <taxon>Insecta</taxon>
        <taxon>Pterygota</taxon>
        <taxon>Neoptera</taxon>
        <taxon>Endopterygota</taxon>
        <taxon>Diptera</taxon>
        <taxon>Brachycera</taxon>
        <taxon>Muscomorpha</taxon>
        <taxon>Ephydroidea</taxon>
        <taxon>Drosophilidae</taxon>
        <taxon>Drosophila</taxon>
        <taxon>Sophophora</taxon>
    </lineage>
</organism>
<proteinExistence type="inferred from homology"/>
<dbReference type="EMBL" id="OUUW01000001">
    <property type="protein sequence ID" value="SPP74735.1"/>
    <property type="molecule type" value="Genomic_DNA"/>
</dbReference>
<dbReference type="SUPFAM" id="SSF140383">
    <property type="entry name" value="BSD domain-like"/>
    <property type="match status" value="2"/>
</dbReference>
<keyword evidence="5" id="KW-0805">Transcription regulation</keyword>
<dbReference type="GO" id="GO:0006289">
    <property type="term" value="P:nucleotide-excision repair"/>
    <property type="evidence" value="ECO:0007669"/>
    <property type="project" value="InterPro"/>
</dbReference>
<dbReference type="Pfam" id="PF03909">
    <property type="entry name" value="BSD"/>
    <property type="match status" value="1"/>
</dbReference>
<feature type="domain" description="BSD" evidence="12">
    <location>
        <begin position="104"/>
        <end position="149"/>
    </location>
</feature>
<dbReference type="InterPro" id="IPR005607">
    <property type="entry name" value="BSD_dom"/>
</dbReference>
<evidence type="ECO:0000256" key="8">
    <source>
        <dbReference type="ARBA" id="ARBA00023242"/>
    </source>
</evidence>
<keyword evidence="3" id="KW-0677">Repeat</keyword>
<keyword evidence="4" id="KW-0227">DNA damage</keyword>
<dbReference type="FunFam" id="2.30.29.30:FF:000115">
    <property type="entry name" value="General transcription factor IIH subunit 1"/>
    <property type="match status" value="1"/>
</dbReference>
<dbReference type="AlphaFoldDB" id="A0A3B0J1F4"/>
<dbReference type="Proteomes" id="UP000268350">
    <property type="component" value="Unassembled WGS sequence"/>
</dbReference>
<dbReference type="InterPro" id="IPR027079">
    <property type="entry name" value="Tfb1/GTF2H1"/>
</dbReference>
<gene>
    <name evidence="13" type="ORF">DGUA_6G002421</name>
</gene>
<dbReference type="InterPro" id="IPR013876">
    <property type="entry name" value="TFIIH_BTF_p62_N"/>
</dbReference>
<dbReference type="InterPro" id="IPR035925">
    <property type="entry name" value="BSD_dom_sf"/>
</dbReference>
<comment type="subcellular location">
    <subcellularLocation>
        <location evidence="1">Nucleus</location>
    </subcellularLocation>
</comment>
<evidence type="ECO:0000256" key="9">
    <source>
        <dbReference type="ARBA" id="ARBA00057028"/>
    </source>
</evidence>
<name>A0A3B0J1F4_DROGU</name>
<dbReference type="Pfam" id="PF08567">
    <property type="entry name" value="PH_TFIIH"/>
    <property type="match status" value="1"/>
</dbReference>
<dbReference type="InterPro" id="IPR011993">
    <property type="entry name" value="PH-like_dom_sf"/>
</dbReference>
<evidence type="ECO:0000313" key="14">
    <source>
        <dbReference type="Proteomes" id="UP000268350"/>
    </source>
</evidence>
<evidence type="ECO:0000256" key="7">
    <source>
        <dbReference type="ARBA" id="ARBA00023204"/>
    </source>
</evidence>
<dbReference type="PROSITE" id="PS50858">
    <property type="entry name" value="BSD"/>
    <property type="match status" value="2"/>
</dbReference>